<dbReference type="InterPro" id="IPR052902">
    <property type="entry name" value="ABC-2_transporter"/>
</dbReference>
<dbReference type="PROSITE" id="PS51012">
    <property type="entry name" value="ABC_TM2"/>
    <property type="match status" value="1"/>
</dbReference>
<dbReference type="OrthoDB" id="102449at2157"/>
<feature type="transmembrane region" description="Helical" evidence="5">
    <location>
        <begin position="231"/>
        <end position="254"/>
    </location>
</feature>
<organism evidence="7 8">
    <name type="scientific">Thermococcus guaymasensis DSM 11113</name>
    <dbReference type="NCBI Taxonomy" id="1432656"/>
    <lineage>
        <taxon>Archaea</taxon>
        <taxon>Methanobacteriati</taxon>
        <taxon>Methanobacteriota</taxon>
        <taxon>Thermococci</taxon>
        <taxon>Thermococcales</taxon>
        <taxon>Thermococcaceae</taxon>
        <taxon>Thermococcus</taxon>
    </lineage>
</organism>
<evidence type="ECO:0000313" key="8">
    <source>
        <dbReference type="Proteomes" id="UP000062043"/>
    </source>
</evidence>
<evidence type="ECO:0000259" key="6">
    <source>
        <dbReference type="PROSITE" id="PS51012"/>
    </source>
</evidence>
<evidence type="ECO:0000256" key="1">
    <source>
        <dbReference type="ARBA" id="ARBA00004141"/>
    </source>
</evidence>
<feature type="transmembrane region" description="Helical" evidence="5">
    <location>
        <begin position="320"/>
        <end position="338"/>
    </location>
</feature>
<comment type="subcellular location">
    <subcellularLocation>
        <location evidence="1">Membrane</location>
        <topology evidence="1">Multi-pass membrane protein</topology>
    </subcellularLocation>
</comment>
<dbReference type="PATRIC" id="fig|1432656.3.peg.2075"/>
<dbReference type="GO" id="GO:0140359">
    <property type="term" value="F:ABC-type transporter activity"/>
    <property type="evidence" value="ECO:0007669"/>
    <property type="project" value="InterPro"/>
</dbReference>
<keyword evidence="3 5" id="KW-1133">Transmembrane helix</keyword>
<proteinExistence type="predicted"/>
<evidence type="ECO:0000256" key="3">
    <source>
        <dbReference type="ARBA" id="ARBA00022989"/>
    </source>
</evidence>
<feature type="transmembrane region" description="Helical" evidence="5">
    <location>
        <begin position="197"/>
        <end position="219"/>
    </location>
</feature>
<dbReference type="InterPro" id="IPR047817">
    <property type="entry name" value="ABC2_TM_bact-type"/>
</dbReference>
<gene>
    <name evidence="7" type="ORF">X802_10615</name>
</gene>
<keyword evidence="4 5" id="KW-0472">Membrane</keyword>
<evidence type="ECO:0000313" key="7">
    <source>
        <dbReference type="EMBL" id="AJC72554.1"/>
    </source>
</evidence>
<dbReference type="Proteomes" id="UP000062043">
    <property type="component" value="Chromosome"/>
</dbReference>
<evidence type="ECO:0000256" key="5">
    <source>
        <dbReference type="SAM" id="Phobius"/>
    </source>
</evidence>
<keyword evidence="8" id="KW-1185">Reference proteome</keyword>
<feature type="transmembrane region" description="Helical" evidence="5">
    <location>
        <begin position="266"/>
        <end position="284"/>
    </location>
</feature>
<feature type="transmembrane region" description="Helical" evidence="5">
    <location>
        <begin position="21"/>
        <end position="39"/>
    </location>
</feature>
<dbReference type="KEGG" id="tgy:X802_10615"/>
<feature type="domain" description="ABC transmembrane type-2" evidence="6">
    <location>
        <begin position="118"/>
        <end position="341"/>
    </location>
</feature>
<dbReference type="InterPro" id="IPR000412">
    <property type="entry name" value="ABC_2_transport"/>
</dbReference>
<evidence type="ECO:0000256" key="4">
    <source>
        <dbReference type="ARBA" id="ARBA00023136"/>
    </source>
</evidence>
<dbReference type="PANTHER" id="PTHR43027:SF1">
    <property type="entry name" value="DOXORUBICIN RESISTANCE ABC TRANSPORTER PERMEASE PROTEIN DRRC-RELATED"/>
    <property type="match status" value="1"/>
</dbReference>
<keyword evidence="2 5" id="KW-0812">Transmembrane</keyword>
<dbReference type="GO" id="GO:0043190">
    <property type="term" value="C:ATP-binding cassette (ABC) transporter complex"/>
    <property type="evidence" value="ECO:0007669"/>
    <property type="project" value="InterPro"/>
</dbReference>
<reference evidence="7 8" key="1">
    <citation type="submission" date="2014-01" db="EMBL/GenBank/DDBJ databases">
        <title>Genome sequencing of Thermococcus guaymasensis.</title>
        <authorList>
            <person name="Zhang X."/>
            <person name="Alvare G."/>
            <person name="Fristensky B."/>
            <person name="Chen L."/>
            <person name="Suen T."/>
            <person name="Chen Q."/>
            <person name="Ma K."/>
        </authorList>
    </citation>
    <scope>NUCLEOTIDE SEQUENCE [LARGE SCALE GENOMIC DNA]</scope>
    <source>
        <strain evidence="7 8">DSM 11113</strain>
    </source>
</reference>
<feature type="transmembrane region" description="Helical" evidence="5">
    <location>
        <begin position="155"/>
        <end position="176"/>
    </location>
</feature>
<sequence>MSSLFDLFLKEIKLIARRRSVLFFLIFIPLFFGVVSSSYKEAIPEDTPMAIVIEGNVSQDDVSAIMQIARTFSHPYLVSDLDAALKGLQREEYYVVIEVKHFESLENGEYVVYYDRSMNPVASISENLLRVLRVELRSAGISSTGINEKISLPTFFLPGVLLLISMIIGFELVADNCIAEKQVFPRLRLLGVLGRNIALRIVVMLLLVFIQSLIILVVYEAMGVEAFLNVKVLLILLLNTLFFSLLGLFVTMLLRFEAHAKTFLHVLMGFVIFISGLFYPVGFFPEALQRVARLIPTYYSAILMRSFMFRPVEMSLYSDYILINVVSVAVLIVGIITLHRRALKWIMQ</sequence>
<dbReference type="EMBL" id="CP007140">
    <property type="protein sequence ID" value="AJC72554.1"/>
    <property type="molecule type" value="Genomic_DNA"/>
</dbReference>
<dbReference type="RefSeq" id="WP_062373810.1">
    <property type="nucleotide sequence ID" value="NZ_CP007140.1"/>
</dbReference>
<protein>
    <submittedName>
        <fullName evidence="7">ABC transporter</fullName>
    </submittedName>
</protein>
<dbReference type="InterPro" id="IPR013525">
    <property type="entry name" value="ABC2_TM"/>
</dbReference>
<dbReference type="GeneID" id="27136101"/>
<evidence type="ECO:0000256" key="2">
    <source>
        <dbReference type="ARBA" id="ARBA00022692"/>
    </source>
</evidence>
<dbReference type="PRINTS" id="PR00164">
    <property type="entry name" value="ABC2TRNSPORT"/>
</dbReference>
<dbReference type="Pfam" id="PF12698">
    <property type="entry name" value="ABC2_membrane_3"/>
    <property type="match status" value="1"/>
</dbReference>
<dbReference type="PANTHER" id="PTHR43027">
    <property type="entry name" value="DOXORUBICIN RESISTANCE ABC TRANSPORTER PERMEASE PROTEIN DRRC-RELATED"/>
    <property type="match status" value="1"/>
</dbReference>
<name>A0A0X1KMS2_9EURY</name>
<accession>A0A0X1KMS2</accession>
<dbReference type="AlphaFoldDB" id="A0A0X1KMS2"/>
<dbReference type="STRING" id="1432656.X802_10615"/>